<evidence type="ECO:0000259" key="2">
    <source>
        <dbReference type="SMART" id="SM00470"/>
    </source>
</evidence>
<feature type="domain" description="ParB-like N-terminal" evidence="2">
    <location>
        <begin position="25"/>
        <end position="109"/>
    </location>
</feature>
<dbReference type="EMBL" id="JBIRWM010000012">
    <property type="protein sequence ID" value="MFI2158822.1"/>
    <property type="molecule type" value="Genomic_DNA"/>
</dbReference>
<name>A0ABW7VH29_STROI</name>
<evidence type="ECO:0000256" key="1">
    <source>
        <dbReference type="SAM" id="MobiDB-lite"/>
    </source>
</evidence>
<evidence type="ECO:0000313" key="3">
    <source>
        <dbReference type="EMBL" id="MFI2158822.1"/>
    </source>
</evidence>
<dbReference type="RefSeq" id="WP_398726775.1">
    <property type="nucleotide sequence ID" value="NZ_JBIRUT010000013.1"/>
</dbReference>
<dbReference type="SMART" id="SM00470">
    <property type="entry name" value="ParB"/>
    <property type="match status" value="1"/>
</dbReference>
<reference evidence="3 4" key="1">
    <citation type="submission" date="2024-10" db="EMBL/GenBank/DDBJ databases">
        <title>The Natural Products Discovery Center: Release of the First 8490 Sequenced Strains for Exploring Actinobacteria Biosynthetic Diversity.</title>
        <authorList>
            <person name="Kalkreuter E."/>
            <person name="Kautsar S.A."/>
            <person name="Yang D."/>
            <person name="Bader C.D."/>
            <person name="Teijaro C.N."/>
            <person name="Fluegel L."/>
            <person name="Davis C.M."/>
            <person name="Simpson J.R."/>
            <person name="Lauterbach L."/>
            <person name="Steele A.D."/>
            <person name="Gui C."/>
            <person name="Meng S."/>
            <person name="Li G."/>
            <person name="Viehrig K."/>
            <person name="Ye F."/>
            <person name="Su P."/>
            <person name="Kiefer A.F."/>
            <person name="Nichols A."/>
            <person name="Cepeda A.J."/>
            <person name="Yan W."/>
            <person name="Fan B."/>
            <person name="Jiang Y."/>
            <person name="Adhikari A."/>
            <person name="Zheng C.-J."/>
            <person name="Schuster L."/>
            <person name="Cowan T.M."/>
            <person name="Smanski M.J."/>
            <person name="Chevrette M.G."/>
            <person name="De Carvalho L.P.S."/>
            <person name="Shen B."/>
        </authorList>
    </citation>
    <scope>NUCLEOTIDE SEQUENCE [LARGE SCALE GENOMIC DNA]</scope>
    <source>
        <strain evidence="3 4">NPDC020295</strain>
    </source>
</reference>
<accession>A0ABW7VH29</accession>
<dbReference type="Proteomes" id="UP001611397">
    <property type="component" value="Unassembled WGS sequence"/>
</dbReference>
<evidence type="ECO:0000313" key="4">
    <source>
        <dbReference type="Proteomes" id="UP001611397"/>
    </source>
</evidence>
<gene>
    <name evidence="3" type="ORF">ACH49L_24530</name>
</gene>
<dbReference type="InterPro" id="IPR050336">
    <property type="entry name" value="Chromosome_partition/occlusion"/>
</dbReference>
<feature type="compositionally biased region" description="Low complexity" evidence="1">
    <location>
        <begin position="192"/>
        <end position="203"/>
    </location>
</feature>
<feature type="region of interest" description="Disordered" evidence="1">
    <location>
        <begin position="171"/>
        <end position="218"/>
    </location>
</feature>
<keyword evidence="4" id="KW-1185">Reference proteome</keyword>
<dbReference type="InterPro" id="IPR003115">
    <property type="entry name" value="ParB_N"/>
</dbReference>
<dbReference type="Pfam" id="PF02195">
    <property type="entry name" value="ParB_N"/>
    <property type="match status" value="1"/>
</dbReference>
<dbReference type="PANTHER" id="PTHR33375">
    <property type="entry name" value="CHROMOSOME-PARTITIONING PROTEIN PARB-RELATED"/>
    <property type="match status" value="1"/>
</dbReference>
<dbReference type="InterPro" id="IPR036086">
    <property type="entry name" value="ParB/Sulfiredoxin_sf"/>
</dbReference>
<comment type="caution">
    <text evidence="3">The sequence shown here is derived from an EMBL/GenBank/DDBJ whole genome shotgun (WGS) entry which is preliminary data.</text>
</comment>
<sequence length="312" mass="33473">MSGASSTRPAGGSVPQPDPPSPRVTRVPIAALRTAPWYPRVAGLNEEHARLLAECDGELPPILVRRSMHVIDGAHRVRAAQLRGRNDIDAIVVDDSEDEAFIRSVTANSRHGLPLTLRDRKQAAARLLRMCPDKSDRAIAELAGLSGKTVGALRRSIDDLPQLGARVGRDGRVRAISAPRDAVPDSRPATDPPDAGAGPAAPAEPRRAPSRTGESTGSSTLLAFPAHQQPQQILAGLMRDPSLRYTEAGRTLLRGLHQQSMVTDQPWASLISAVLPHCLPAVITLANSYAESWKQLGELAEQLMQCSDRKVS</sequence>
<dbReference type="SUPFAM" id="SSF110849">
    <property type="entry name" value="ParB/Sulfiredoxin"/>
    <property type="match status" value="1"/>
</dbReference>
<protein>
    <submittedName>
        <fullName evidence="3">ParB/RepB/Spo0J family partition protein</fullName>
    </submittedName>
</protein>
<feature type="region of interest" description="Disordered" evidence="1">
    <location>
        <begin position="1"/>
        <end position="24"/>
    </location>
</feature>
<dbReference type="Gene3D" id="3.90.1530.10">
    <property type="entry name" value="Conserved hypothetical protein from pyrococcus furiosus pfu- 392566-001, ParB domain"/>
    <property type="match status" value="1"/>
</dbReference>
<dbReference type="PANTHER" id="PTHR33375:SF1">
    <property type="entry name" value="CHROMOSOME-PARTITIONING PROTEIN PARB-RELATED"/>
    <property type="match status" value="1"/>
</dbReference>
<proteinExistence type="predicted"/>
<organism evidence="3 4">
    <name type="scientific">Streptomyces olivaceoviridis</name>
    <name type="common">Streptomyces corchorusii</name>
    <dbReference type="NCBI Taxonomy" id="1921"/>
    <lineage>
        <taxon>Bacteria</taxon>
        <taxon>Bacillati</taxon>
        <taxon>Actinomycetota</taxon>
        <taxon>Actinomycetes</taxon>
        <taxon>Kitasatosporales</taxon>
        <taxon>Streptomycetaceae</taxon>
        <taxon>Streptomyces</taxon>
    </lineage>
</organism>